<dbReference type="PIRSF" id="PIRSF000535">
    <property type="entry name" value="1PFK/6PFK/LacC"/>
    <property type="match status" value="1"/>
</dbReference>
<dbReference type="GO" id="GO:0005988">
    <property type="term" value="P:lactose metabolic process"/>
    <property type="evidence" value="ECO:0007669"/>
    <property type="project" value="UniProtKB-KW"/>
</dbReference>
<dbReference type="PROSITE" id="PS00584">
    <property type="entry name" value="PFKB_KINASES_2"/>
    <property type="match status" value="1"/>
</dbReference>
<comment type="catalytic activity">
    <reaction evidence="7">
        <text>D-tagatofuranose 6-phosphate + ATP = D-tagatofuranose 1,6-bisphosphate + ADP + H(+)</text>
        <dbReference type="Rhea" id="RHEA:12420"/>
        <dbReference type="ChEBI" id="CHEBI:15378"/>
        <dbReference type="ChEBI" id="CHEBI:30616"/>
        <dbReference type="ChEBI" id="CHEBI:58694"/>
        <dbReference type="ChEBI" id="CHEBI:58695"/>
        <dbReference type="ChEBI" id="CHEBI:456216"/>
        <dbReference type="EC" id="2.7.1.144"/>
    </reaction>
</comment>
<keyword evidence="5 9" id="KW-0418">Kinase</keyword>
<dbReference type="GO" id="GO:0016052">
    <property type="term" value="P:carbohydrate catabolic process"/>
    <property type="evidence" value="ECO:0007669"/>
    <property type="project" value="UniProtKB-ARBA"/>
</dbReference>
<dbReference type="SUPFAM" id="SSF53613">
    <property type="entry name" value="Ribokinase-like"/>
    <property type="match status" value="1"/>
</dbReference>
<proteinExistence type="inferred from homology"/>
<evidence type="ECO:0000259" key="8">
    <source>
        <dbReference type="Pfam" id="PF00294"/>
    </source>
</evidence>
<protein>
    <recommendedName>
        <fullName evidence="7">Tagatose-6-phosphate kinase</fullName>
        <ecNumber evidence="7">2.7.1.144</ecNumber>
    </recommendedName>
</protein>
<dbReference type="PANTHER" id="PTHR46566">
    <property type="entry name" value="1-PHOSPHOFRUCTOKINASE-RELATED"/>
    <property type="match status" value="1"/>
</dbReference>
<dbReference type="GO" id="GO:2001059">
    <property type="term" value="P:D-tagatose 6-phosphate catabolic process"/>
    <property type="evidence" value="ECO:0007669"/>
    <property type="project" value="UniProtKB-UniPathway"/>
</dbReference>
<organism evidence="9 10">
    <name type="scientific">Tetragenococcus muriaticus 3MR10-3</name>
    <dbReference type="NCBI Taxonomy" id="1302648"/>
    <lineage>
        <taxon>Bacteria</taxon>
        <taxon>Bacillati</taxon>
        <taxon>Bacillota</taxon>
        <taxon>Bacilli</taxon>
        <taxon>Lactobacillales</taxon>
        <taxon>Enterococcaceae</taxon>
        <taxon>Tetragenococcus</taxon>
    </lineage>
</organism>
<name>A0A091C818_9ENTE</name>
<dbReference type="GO" id="GO:0005524">
    <property type="term" value="F:ATP binding"/>
    <property type="evidence" value="ECO:0007669"/>
    <property type="project" value="UniProtKB-KW"/>
</dbReference>
<dbReference type="AlphaFoldDB" id="A0A091C818"/>
<sequence>MILTITMNPSIDISYPLGKLVIDRVNRINNVSKTAGGKGLNVTRVLRQLNEPVKASGMLGGDFGQFVRKHLDEEGINHDFSQIRSETRNSIAILHEGNQTEILEGGPEIRENELNTFFETYKRLLKEVNLVTISGSLPKGVKKDYYSTLIEEADRQNTKTILDTSGETLAKSLQGNPKPYLIKPNEEEISQVLGHKINTSVDLKNALKSDLFDDIEWVVVSLGKDGALVKHKKTIYKIDIPSIEVINPVGSGDATLAGLTYGISNRRTPEEIMRVGMVTGMLNAMNQKTGHIDVQRFNELFTQISVNKINNE</sequence>
<dbReference type="Pfam" id="PF00294">
    <property type="entry name" value="PfkB"/>
    <property type="match status" value="1"/>
</dbReference>
<evidence type="ECO:0000256" key="6">
    <source>
        <dbReference type="ARBA" id="ARBA00022840"/>
    </source>
</evidence>
<dbReference type="RefSeq" id="WP_028790944.1">
    <property type="nucleotide sequence ID" value="NZ_JPVT01000030.1"/>
</dbReference>
<evidence type="ECO:0000256" key="3">
    <source>
        <dbReference type="ARBA" id="ARBA00022736"/>
    </source>
</evidence>
<comment type="pathway">
    <text evidence="7">Carbohydrate metabolism; D-tagatose 6-phosphate degradation; D-glyceraldehyde 3-phosphate and glycerone phosphate from D-tagatose 6-phosphate: step 1/2.</text>
</comment>
<evidence type="ECO:0000313" key="9">
    <source>
        <dbReference type="EMBL" id="KFN92845.1"/>
    </source>
</evidence>
<evidence type="ECO:0000313" key="10">
    <source>
        <dbReference type="Proteomes" id="UP000029381"/>
    </source>
</evidence>
<keyword evidence="6 7" id="KW-0067">ATP-binding</keyword>
<evidence type="ECO:0000256" key="4">
    <source>
        <dbReference type="ARBA" id="ARBA00022741"/>
    </source>
</evidence>
<reference evidence="9 10" key="1">
    <citation type="submission" date="2014-08" db="EMBL/GenBank/DDBJ databases">
        <title>Genome sequence of Tetragenococcus muriaticus.</title>
        <authorList>
            <person name="Chuea-nongthon C."/>
            <person name="Rodtong S."/>
            <person name="Yongsawatdigul J."/>
            <person name="Steele J.L."/>
            <person name="Liu X.-y."/>
            <person name="Speers J."/>
            <person name="Glasner J.D."/>
            <person name="Neeno-Eckwall E.C."/>
        </authorList>
    </citation>
    <scope>NUCLEOTIDE SEQUENCE [LARGE SCALE GENOMIC DNA]</scope>
    <source>
        <strain evidence="9 10">3MR10-3</strain>
    </source>
</reference>
<dbReference type="Gene3D" id="3.40.1190.20">
    <property type="match status" value="1"/>
</dbReference>
<dbReference type="PATRIC" id="fig|1302648.3.peg.267"/>
<dbReference type="Proteomes" id="UP000029381">
    <property type="component" value="Unassembled WGS sequence"/>
</dbReference>
<comment type="similarity">
    <text evidence="7">Belongs to the carbohydrate kinase PfkB family. LacC subfamily.</text>
</comment>
<dbReference type="InterPro" id="IPR002173">
    <property type="entry name" value="Carboh/pur_kinase_PfkB_CS"/>
</dbReference>
<dbReference type="NCBIfam" id="TIGR03168">
    <property type="entry name" value="1-PFK"/>
    <property type="match status" value="1"/>
</dbReference>
<dbReference type="InterPro" id="IPR017583">
    <property type="entry name" value="Tagatose/fructose_Pkinase"/>
</dbReference>
<comment type="caution">
    <text evidence="9">The sequence shown here is derived from an EMBL/GenBank/DDBJ whole genome shotgun (WGS) entry which is preliminary data.</text>
</comment>
<dbReference type="GO" id="GO:0044281">
    <property type="term" value="P:small molecule metabolic process"/>
    <property type="evidence" value="ECO:0007669"/>
    <property type="project" value="UniProtKB-ARBA"/>
</dbReference>
<dbReference type="GO" id="GO:0005829">
    <property type="term" value="C:cytosol"/>
    <property type="evidence" value="ECO:0007669"/>
    <property type="project" value="TreeGrafter"/>
</dbReference>
<dbReference type="FunFam" id="3.40.1190.20:FF:000001">
    <property type="entry name" value="Phosphofructokinase"/>
    <property type="match status" value="1"/>
</dbReference>
<accession>A0A091C818</accession>
<dbReference type="InterPro" id="IPR029056">
    <property type="entry name" value="Ribokinase-like"/>
</dbReference>
<comment type="similarity">
    <text evidence="1">Belongs to the carbohydrate kinase pfkB family.</text>
</comment>
<keyword evidence="3 7" id="KW-0423">Lactose metabolism</keyword>
<dbReference type="EMBL" id="JPVT01000030">
    <property type="protein sequence ID" value="KFN92845.1"/>
    <property type="molecule type" value="Genomic_DNA"/>
</dbReference>
<keyword evidence="2 7" id="KW-0808">Transferase</keyword>
<dbReference type="GO" id="GO:0009024">
    <property type="term" value="F:tagatose-6-phosphate kinase activity"/>
    <property type="evidence" value="ECO:0007669"/>
    <property type="project" value="UniProtKB-EC"/>
</dbReference>
<evidence type="ECO:0000256" key="5">
    <source>
        <dbReference type="ARBA" id="ARBA00022777"/>
    </source>
</evidence>
<gene>
    <name evidence="9" type="ORF">TMU3MR103_0282</name>
</gene>
<dbReference type="CDD" id="cd01164">
    <property type="entry name" value="FruK_PfkB_like"/>
    <property type="match status" value="1"/>
</dbReference>
<evidence type="ECO:0000256" key="1">
    <source>
        <dbReference type="ARBA" id="ARBA00005380"/>
    </source>
</evidence>
<feature type="domain" description="Carbohydrate kinase PfkB" evidence="8">
    <location>
        <begin position="19"/>
        <end position="289"/>
    </location>
</feature>
<dbReference type="InterPro" id="IPR011611">
    <property type="entry name" value="PfkB_dom"/>
</dbReference>
<evidence type="ECO:0000256" key="7">
    <source>
        <dbReference type="PIRNR" id="PIRNR000535"/>
    </source>
</evidence>
<keyword evidence="4 7" id="KW-0547">Nucleotide-binding</keyword>
<keyword evidence="10" id="KW-1185">Reference proteome</keyword>
<dbReference type="PANTHER" id="PTHR46566:SF5">
    <property type="entry name" value="1-PHOSPHOFRUCTOKINASE"/>
    <property type="match status" value="1"/>
</dbReference>
<dbReference type="GO" id="GO:0008443">
    <property type="term" value="F:phosphofructokinase activity"/>
    <property type="evidence" value="ECO:0007669"/>
    <property type="project" value="UniProtKB-ARBA"/>
</dbReference>
<dbReference type="UniPathway" id="UPA00704">
    <property type="reaction ID" value="UER00715"/>
</dbReference>
<evidence type="ECO:0000256" key="2">
    <source>
        <dbReference type="ARBA" id="ARBA00022679"/>
    </source>
</evidence>
<dbReference type="EC" id="2.7.1.144" evidence="7"/>